<accession>A0A239NF76</accession>
<evidence type="ECO:0008006" key="3">
    <source>
        <dbReference type="Google" id="ProtNLM"/>
    </source>
</evidence>
<dbReference type="InterPro" id="IPR029058">
    <property type="entry name" value="AB_hydrolase_fold"/>
</dbReference>
<keyword evidence="2" id="KW-1185">Reference proteome</keyword>
<reference evidence="1 2" key="1">
    <citation type="submission" date="2017-06" db="EMBL/GenBank/DDBJ databases">
        <authorList>
            <person name="Kim H.J."/>
            <person name="Triplett B.A."/>
        </authorList>
    </citation>
    <scope>NUCLEOTIDE SEQUENCE [LARGE SCALE GENOMIC DNA]</scope>
    <source>
        <strain evidence="1 2">CGMCC 4.5593</strain>
    </source>
</reference>
<dbReference type="EMBL" id="FZPH01000008">
    <property type="protein sequence ID" value="SNT52948.1"/>
    <property type="molecule type" value="Genomic_DNA"/>
</dbReference>
<organism evidence="1 2">
    <name type="scientific">Asanoa hainanensis</name>
    <dbReference type="NCBI Taxonomy" id="560556"/>
    <lineage>
        <taxon>Bacteria</taxon>
        <taxon>Bacillati</taxon>
        <taxon>Actinomycetota</taxon>
        <taxon>Actinomycetes</taxon>
        <taxon>Micromonosporales</taxon>
        <taxon>Micromonosporaceae</taxon>
        <taxon>Asanoa</taxon>
    </lineage>
</organism>
<proteinExistence type="predicted"/>
<dbReference type="OrthoDB" id="495620at2"/>
<evidence type="ECO:0000313" key="1">
    <source>
        <dbReference type="EMBL" id="SNT52948.1"/>
    </source>
</evidence>
<dbReference type="SUPFAM" id="SSF53474">
    <property type="entry name" value="alpha/beta-Hydrolases"/>
    <property type="match status" value="1"/>
</dbReference>
<name>A0A239NF76_9ACTN</name>
<dbReference type="AlphaFoldDB" id="A0A239NF76"/>
<sequence>MAACGDLQQPDPPAFDRLHTITAPSRVLIAGLDHPGVVACGHAVAARLPHCEPSVIPEADHLLPLHHPDLIADAIADRVSGSRGRLV</sequence>
<protein>
    <recommendedName>
        <fullName evidence="3">Alpha/beta hydrolase family protein</fullName>
    </recommendedName>
</protein>
<dbReference type="Gene3D" id="3.40.50.1820">
    <property type="entry name" value="alpha/beta hydrolase"/>
    <property type="match status" value="1"/>
</dbReference>
<evidence type="ECO:0000313" key="2">
    <source>
        <dbReference type="Proteomes" id="UP000198362"/>
    </source>
</evidence>
<dbReference type="Proteomes" id="UP000198362">
    <property type="component" value="Unassembled WGS sequence"/>
</dbReference>
<gene>
    <name evidence="1" type="ORF">SAMN05421812_108193</name>
</gene>